<feature type="domain" description="C-type lectin" evidence="1">
    <location>
        <begin position="102"/>
        <end position="228"/>
    </location>
</feature>
<dbReference type="InterPro" id="IPR001304">
    <property type="entry name" value="C-type_lectin-like"/>
</dbReference>
<accession>A0ABR1CQX3</accession>
<dbReference type="Proteomes" id="UP001303046">
    <property type="component" value="Unassembled WGS sequence"/>
</dbReference>
<keyword evidence="3" id="KW-1185">Reference proteome</keyword>
<reference evidence="2 3" key="1">
    <citation type="submission" date="2023-08" db="EMBL/GenBank/DDBJ databases">
        <title>A Necator americanus chromosomal reference genome.</title>
        <authorList>
            <person name="Ilik V."/>
            <person name="Petrzelkova K.J."/>
            <person name="Pardy F."/>
            <person name="Fuh T."/>
            <person name="Niatou-Singa F.S."/>
            <person name="Gouil Q."/>
            <person name="Baker L."/>
            <person name="Ritchie M.E."/>
            <person name="Jex A.R."/>
            <person name="Gazzola D."/>
            <person name="Li H."/>
            <person name="Toshio Fujiwara R."/>
            <person name="Zhan B."/>
            <person name="Aroian R.V."/>
            <person name="Pafco B."/>
            <person name="Schwarz E.M."/>
        </authorList>
    </citation>
    <scope>NUCLEOTIDE SEQUENCE [LARGE SCALE GENOMIC DNA]</scope>
    <source>
        <strain evidence="2 3">Aroian</strain>
        <tissue evidence="2">Whole animal</tissue>
    </source>
</reference>
<gene>
    <name evidence="2" type="primary">Necator_chrIII.g9280</name>
    <name evidence="2" type="ORF">RB195_008515</name>
</gene>
<sequence>MYSNERTVTIGDRVTLILLLKGLCELFEDDDTSQHTFGGEGNVVKRSAQIPAYCEAILGKIRMDGSSTGSERVLQTSTTSLAGTDSQTISATDLMGWVFYKTTKMCYKKFNVDLTSDEAEKKCNGYDGHLASIHSMEQNQFLLGKSKKVFIPELNPENDSVWIGLKLEGSCDPSSRQEHWLDGSDVDFHNWKEWEPNNLNCEEYSVYMDQTGGWYDFPDNESNPFICETDDNSYCSIHAT</sequence>
<dbReference type="Pfam" id="PF00059">
    <property type="entry name" value="Lectin_C"/>
    <property type="match status" value="1"/>
</dbReference>
<dbReference type="InterPro" id="IPR016187">
    <property type="entry name" value="CTDL_fold"/>
</dbReference>
<dbReference type="InterPro" id="IPR016186">
    <property type="entry name" value="C-type_lectin-like/link_sf"/>
</dbReference>
<evidence type="ECO:0000259" key="1">
    <source>
        <dbReference type="PROSITE" id="PS50041"/>
    </source>
</evidence>
<evidence type="ECO:0000313" key="3">
    <source>
        <dbReference type="Proteomes" id="UP001303046"/>
    </source>
</evidence>
<dbReference type="CDD" id="cd00037">
    <property type="entry name" value="CLECT"/>
    <property type="match status" value="1"/>
</dbReference>
<dbReference type="SUPFAM" id="SSF56436">
    <property type="entry name" value="C-type lectin-like"/>
    <property type="match status" value="1"/>
</dbReference>
<comment type="caution">
    <text evidence="2">The sequence shown here is derived from an EMBL/GenBank/DDBJ whole genome shotgun (WGS) entry which is preliminary data.</text>
</comment>
<name>A0ABR1CQX3_NECAM</name>
<dbReference type="InterPro" id="IPR050111">
    <property type="entry name" value="C-type_lectin/snaclec_domain"/>
</dbReference>
<protein>
    <recommendedName>
        <fullName evidence="1">C-type lectin domain-containing protein</fullName>
    </recommendedName>
</protein>
<organism evidence="2 3">
    <name type="scientific">Necator americanus</name>
    <name type="common">Human hookworm</name>
    <dbReference type="NCBI Taxonomy" id="51031"/>
    <lineage>
        <taxon>Eukaryota</taxon>
        <taxon>Metazoa</taxon>
        <taxon>Ecdysozoa</taxon>
        <taxon>Nematoda</taxon>
        <taxon>Chromadorea</taxon>
        <taxon>Rhabditida</taxon>
        <taxon>Rhabditina</taxon>
        <taxon>Rhabditomorpha</taxon>
        <taxon>Strongyloidea</taxon>
        <taxon>Ancylostomatidae</taxon>
        <taxon>Bunostominae</taxon>
        <taxon>Necator</taxon>
    </lineage>
</organism>
<dbReference type="Gene3D" id="3.10.100.10">
    <property type="entry name" value="Mannose-Binding Protein A, subunit A"/>
    <property type="match status" value="1"/>
</dbReference>
<dbReference type="PANTHER" id="PTHR22803">
    <property type="entry name" value="MANNOSE, PHOSPHOLIPASE, LECTIN RECEPTOR RELATED"/>
    <property type="match status" value="1"/>
</dbReference>
<dbReference type="EMBL" id="JAVFWL010000003">
    <property type="protein sequence ID" value="KAK6740088.1"/>
    <property type="molecule type" value="Genomic_DNA"/>
</dbReference>
<dbReference type="PROSITE" id="PS50041">
    <property type="entry name" value="C_TYPE_LECTIN_2"/>
    <property type="match status" value="1"/>
</dbReference>
<evidence type="ECO:0000313" key="2">
    <source>
        <dbReference type="EMBL" id="KAK6740088.1"/>
    </source>
</evidence>
<proteinExistence type="predicted"/>
<dbReference type="SMART" id="SM00034">
    <property type="entry name" value="CLECT"/>
    <property type="match status" value="1"/>
</dbReference>